<dbReference type="Gene3D" id="3.40.50.720">
    <property type="entry name" value="NAD(P)-binding Rossmann-like Domain"/>
    <property type="match status" value="1"/>
</dbReference>
<dbReference type="GO" id="GO:0016491">
    <property type="term" value="F:oxidoreductase activity"/>
    <property type="evidence" value="ECO:0007669"/>
    <property type="project" value="UniProtKB-KW"/>
</dbReference>
<dbReference type="InterPro" id="IPR002347">
    <property type="entry name" value="SDR_fam"/>
</dbReference>
<evidence type="ECO:0000313" key="4">
    <source>
        <dbReference type="EMBL" id="GAQ40621.1"/>
    </source>
</evidence>
<dbReference type="InterPro" id="IPR052178">
    <property type="entry name" value="Sec_Metab_Biosynth_SDR"/>
</dbReference>
<dbReference type="PANTHER" id="PTHR43618">
    <property type="entry name" value="7-ALPHA-HYDROXYSTEROID DEHYDROGENASE"/>
    <property type="match status" value="1"/>
</dbReference>
<accession>A0A100IG41</accession>
<keyword evidence="2" id="KW-0521">NADP</keyword>
<dbReference type="Pfam" id="PF13561">
    <property type="entry name" value="adh_short_C2"/>
    <property type="match status" value="1"/>
</dbReference>
<dbReference type="EMBL" id="BCMY01000005">
    <property type="protein sequence ID" value="GAQ40621.1"/>
    <property type="molecule type" value="Genomic_DNA"/>
</dbReference>
<dbReference type="AlphaFoldDB" id="A0A100IG41"/>
<dbReference type="InterPro" id="IPR036291">
    <property type="entry name" value="NAD(P)-bd_dom_sf"/>
</dbReference>
<keyword evidence="3" id="KW-0560">Oxidoreductase</keyword>
<dbReference type="VEuPathDB" id="FungiDB:ASPNIDRAFT2_1173342"/>
<reference evidence="5" key="1">
    <citation type="journal article" date="2016" name="Genome Announc.">
        <title>Draft genome sequence of Aspergillus niger strain An76.</title>
        <authorList>
            <person name="Gong W."/>
            <person name="Cheng Z."/>
            <person name="Zhang H."/>
            <person name="Liu L."/>
            <person name="Gao P."/>
            <person name="Wang L."/>
        </authorList>
    </citation>
    <scope>NUCLEOTIDE SEQUENCE [LARGE SCALE GENOMIC DNA]</scope>
    <source>
        <strain evidence="5">An76</strain>
    </source>
</reference>
<sequence length="310" mass="32974">MASILRLEALFEVKDRWVAITGAGEVLPKDENGLNINMLLSGSGIGRMLARGCAVNGANTILIDINERALEAAKTELQQLSQSEELPPTSVVTIHEDLSSEAGVTAVVAAIKSIRNSLDALIHCAAVRYMNDITYRPGSSLDNLEEASLSAPYQGWEQTFRLNVLAPYYLTAGLVCLLGTAAARGDGRGCVVMLSSPASVHNHQFVPCYQTSKAAVDHLVRIMAAEFAEYYIRVNGISPGIVPSGMTTTDVNSNLHLAAEAPAGRAGNEEDMVGTMLWLISKAGAFMDGKVVRVEGGRLLILRGATCQSG</sequence>
<comment type="similarity">
    <text evidence="1">Belongs to the short-chain dehydrogenases/reductases (SDR) family.</text>
</comment>
<evidence type="ECO:0000313" key="5">
    <source>
        <dbReference type="Proteomes" id="UP000068243"/>
    </source>
</evidence>
<dbReference type="SUPFAM" id="SSF51735">
    <property type="entry name" value="NAD(P)-binding Rossmann-fold domains"/>
    <property type="match status" value="1"/>
</dbReference>
<dbReference type="OrthoDB" id="2898618at2759"/>
<protein>
    <submittedName>
        <fullName evidence="4">Short-chain dehydrogenase</fullName>
    </submittedName>
</protein>
<dbReference type="VEuPathDB" id="FungiDB:ATCC64974_37920"/>
<evidence type="ECO:0000256" key="2">
    <source>
        <dbReference type="ARBA" id="ARBA00022857"/>
    </source>
</evidence>
<gene>
    <name evidence="4" type="ORF">ABL_03720</name>
</gene>
<dbReference type="VEuPathDB" id="FungiDB:M747DRAFT_369089"/>
<dbReference type="CDD" id="cd05233">
    <property type="entry name" value="SDR_c"/>
    <property type="match status" value="1"/>
</dbReference>
<evidence type="ECO:0000256" key="3">
    <source>
        <dbReference type="ARBA" id="ARBA00023002"/>
    </source>
</evidence>
<proteinExistence type="inferred from homology"/>
<dbReference type="Proteomes" id="UP000068243">
    <property type="component" value="Unassembled WGS sequence"/>
</dbReference>
<evidence type="ECO:0000256" key="1">
    <source>
        <dbReference type="ARBA" id="ARBA00006484"/>
    </source>
</evidence>
<organism evidence="4 5">
    <name type="scientific">Aspergillus niger</name>
    <dbReference type="NCBI Taxonomy" id="5061"/>
    <lineage>
        <taxon>Eukaryota</taxon>
        <taxon>Fungi</taxon>
        <taxon>Dikarya</taxon>
        <taxon>Ascomycota</taxon>
        <taxon>Pezizomycotina</taxon>
        <taxon>Eurotiomycetes</taxon>
        <taxon>Eurotiomycetidae</taxon>
        <taxon>Eurotiales</taxon>
        <taxon>Aspergillaceae</taxon>
        <taxon>Aspergillus</taxon>
        <taxon>Aspergillus subgen. Circumdati</taxon>
    </lineage>
</organism>
<dbReference type="VEuPathDB" id="FungiDB:An15g04390"/>
<dbReference type="PRINTS" id="PR00081">
    <property type="entry name" value="GDHRDH"/>
</dbReference>
<comment type="caution">
    <text evidence="4">The sequence shown here is derived from an EMBL/GenBank/DDBJ whole genome shotgun (WGS) entry which is preliminary data.</text>
</comment>
<dbReference type="OMA" id="WEQTFRL"/>
<dbReference type="PANTHER" id="PTHR43618:SF4">
    <property type="entry name" value="SHORT CHAIN DEHYDROGENASE_REDUCTASE FAMILY (AFU_ORTHOLOGUE AFUA_7G04540)"/>
    <property type="match status" value="1"/>
</dbReference>
<name>A0A100IG41_ASPNG</name>